<feature type="domain" description="Acetophenone carboxylase-like C-terminal" evidence="3">
    <location>
        <begin position="519"/>
        <end position="689"/>
    </location>
</feature>
<feature type="domain" description="Hydantoinase A/oxoprolinase" evidence="1">
    <location>
        <begin position="221"/>
        <end position="507"/>
    </location>
</feature>
<protein>
    <submittedName>
        <fullName evidence="4">Hydantoinase/oxoprolinase family protein</fullName>
    </submittedName>
</protein>
<dbReference type="PANTHER" id="PTHR11365:SF23">
    <property type="entry name" value="HYPOTHETICAL 5-OXOPROLINASE (EUROFUNG)-RELATED"/>
    <property type="match status" value="1"/>
</dbReference>
<dbReference type="InterPro" id="IPR045079">
    <property type="entry name" value="Oxoprolinase-like"/>
</dbReference>
<accession>A0ABS1SB15</accession>
<dbReference type="InterPro" id="IPR043129">
    <property type="entry name" value="ATPase_NBD"/>
</dbReference>
<dbReference type="PANTHER" id="PTHR11365">
    <property type="entry name" value="5-OXOPROLINASE RELATED"/>
    <property type="match status" value="1"/>
</dbReference>
<evidence type="ECO:0000259" key="2">
    <source>
        <dbReference type="Pfam" id="PF05378"/>
    </source>
</evidence>
<reference evidence="4 5" key="1">
    <citation type="submission" date="2021-01" db="EMBL/GenBank/DDBJ databases">
        <title>011410 draft genome.</title>
        <authorList>
            <person name="Lang L."/>
        </authorList>
    </citation>
    <scope>NUCLEOTIDE SEQUENCE [LARGE SCALE GENOMIC DNA]</scope>
    <source>
        <strain evidence="4 5">KCTC 42845</strain>
    </source>
</reference>
<dbReference type="Proteomes" id="UP000644749">
    <property type="component" value="Unassembled WGS sequence"/>
</dbReference>
<feature type="domain" description="Hydantoinase/oxoprolinase N-terminal" evidence="2">
    <location>
        <begin position="20"/>
        <end position="199"/>
    </location>
</feature>
<evidence type="ECO:0000259" key="1">
    <source>
        <dbReference type="Pfam" id="PF01968"/>
    </source>
</evidence>
<evidence type="ECO:0000313" key="4">
    <source>
        <dbReference type="EMBL" id="MBL3675445.1"/>
    </source>
</evidence>
<keyword evidence="5" id="KW-1185">Reference proteome</keyword>
<proteinExistence type="predicted"/>
<comment type="caution">
    <text evidence="4">The sequence shown here is derived from an EMBL/GenBank/DDBJ whole genome shotgun (WGS) entry which is preliminary data.</text>
</comment>
<organism evidence="4 5">
    <name type="scientific">Paracoccus aerius</name>
    <dbReference type="NCBI Taxonomy" id="1915382"/>
    <lineage>
        <taxon>Bacteria</taxon>
        <taxon>Pseudomonadati</taxon>
        <taxon>Pseudomonadota</taxon>
        <taxon>Alphaproteobacteria</taxon>
        <taxon>Rhodobacterales</taxon>
        <taxon>Paracoccaceae</taxon>
        <taxon>Paracoccus</taxon>
    </lineage>
</organism>
<dbReference type="Pfam" id="PF01968">
    <property type="entry name" value="Hydantoinase_A"/>
    <property type="match status" value="1"/>
</dbReference>
<dbReference type="InterPro" id="IPR002821">
    <property type="entry name" value="Hydantoinase_A"/>
</dbReference>
<dbReference type="Pfam" id="PF05378">
    <property type="entry name" value="Hydant_A_N"/>
    <property type="match status" value="1"/>
</dbReference>
<name>A0ABS1SB15_9RHOB</name>
<dbReference type="InterPro" id="IPR049517">
    <property type="entry name" value="ACX-like_C"/>
</dbReference>
<gene>
    <name evidence="4" type="ORF">JL111_18395</name>
</gene>
<dbReference type="InterPro" id="IPR008040">
    <property type="entry name" value="Hydant_A_N"/>
</dbReference>
<evidence type="ECO:0000313" key="5">
    <source>
        <dbReference type="Proteomes" id="UP000644749"/>
    </source>
</evidence>
<dbReference type="SUPFAM" id="SSF53067">
    <property type="entry name" value="Actin-like ATPase domain"/>
    <property type="match status" value="1"/>
</dbReference>
<dbReference type="EMBL" id="JAESHT010000025">
    <property type="protein sequence ID" value="MBL3675445.1"/>
    <property type="molecule type" value="Genomic_DNA"/>
</dbReference>
<evidence type="ECO:0000259" key="3">
    <source>
        <dbReference type="Pfam" id="PF19278"/>
    </source>
</evidence>
<sequence>MPQKKPCEGRKDTMTQTYSIGIDVGGTFTDFVAMNTDGVTTICKSPSTPSDQSVGVLTGLHDLAQRLGLTLAELLARTERIVHGTTVATNALLERKGRKTGLLTTAGHRDILEMREGLKPHRYNLRMASPEPLVPRDLRRPVTERLAQDGKVLTPLDEENLRDECAFLRDQGVEAVAICFLHAYRNSEHERRAAEIVADMMPEAYISTSSDVLPQIKEYERLSTTVVNAYIGPIVKLYMQRLTDRLSAAGYDGPIFIILSHGGVTRVEDAISLAAGTCLSGPAGGIAGARACARMLDAPNVIPFDMGGTSTEVSLITQGEVALTSERGLAGERIALRSFDILSIAAGGGSIAQMRPGKGFSVGPESAGAEPGPACFGRDGQAVTVTDANLVLGFLATDALSGGGSTLDRAAAEAAMDRLGATMGLDRIAAAAGVRRLINIRMADGIRLMTLRRGVDPRSFTLLSFGGAAGLHSVEVARELDIPRVVVPTVASVLCAWGMLASDLRYEVTRSRPADSSGMTDQTIQRVYAEIEAQARAQMPSLPGIKLQIERSAEMRYGEQIFEIDVPLDGIDFEAPALVDAIAARFHARHEELYTYASPGEEVDLVNARVAIIGAVDRGDVSRELALVMDNPTPIGMRHVHLSTGPAQVPVYDMARLSPGHNIVGPALVSSETTTVLLCHGDRASLTPHGWLDIAVAAKSSGGGMPVKTDHYQPADA</sequence>
<dbReference type="Pfam" id="PF19278">
    <property type="entry name" value="Hydant_A_C"/>
    <property type="match status" value="1"/>
</dbReference>